<name>A0A6G6BJ41_9ORTH</name>
<keyword evidence="1" id="KW-0472">Membrane</keyword>
<reference evidence="2" key="1">
    <citation type="submission" date="2019-06" db="EMBL/GenBank/DDBJ databases">
        <title>MtOrt: An empirical mitochondrial amino acid substitution model for evolutionary studies of Orthoptera insects.</title>
        <authorList>
            <person name="Chang H."/>
            <person name="Nie Y."/>
            <person name="Zhang N."/>
            <person name="Zhang X."/>
            <person name="Sun H."/>
            <person name="Mao Y."/>
            <person name="Q Z."/>
            <person name="Huang Y."/>
        </authorList>
    </citation>
    <scope>NUCLEOTIDE SEQUENCE</scope>
</reference>
<dbReference type="EMBL" id="MT162546">
    <property type="protein sequence ID" value="QPK42101.1"/>
    <property type="molecule type" value="Genomic_DNA"/>
</dbReference>
<keyword evidence="2" id="KW-0496">Mitochondrion</keyword>
<reference evidence="3" key="2">
    <citation type="submission" date="2020-03" db="EMBL/GenBank/DDBJ databases">
        <title>The mitochondrial genomes of eight Scelimeninae species (Orthoptera: Tetrigoidea): deep insights into structural characteristics and phylogenetic implications.</title>
        <authorList>
            <person name="Li R."/>
            <person name="Li X.-D."/>
        </authorList>
    </citation>
    <scope>NUCLEOTIDE SEQUENCE</scope>
</reference>
<dbReference type="EMBL" id="MN083176">
    <property type="protein sequence ID" value="QID48473.1"/>
    <property type="molecule type" value="Genomic_DNA"/>
</dbReference>
<feature type="transmembrane region" description="Helical" evidence="1">
    <location>
        <begin position="12"/>
        <end position="33"/>
    </location>
</feature>
<evidence type="ECO:0000256" key="1">
    <source>
        <dbReference type="SAM" id="Phobius"/>
    </source>
</evidence>
<geneLocation type="mitochondrion" evidence="2"/>
<protein>
    <submittedName>
        <fullName evidence="2">ATP synthase F0 subunit 8</fullName>
    </submittedName>
</protein>
<proteinExistence type="predicted"/>
<keyword evidence="1" id="KW-1133">Transmembrane helix</keyword>
<evidence type="ECO:0000313" key="2">
    <source>
        <dbReference type="EMBL" id="QID48473.1"/>
    </source>
</evidence>
<sequence>MPQMSNLLWLPLLLYFSIIMFIIISMMFSTMSINNHYKNKVFKIKIKNWLW</sequence>
<organism evidence="2">
    <name type="scientific">Eucriotettix oculatus</name>
    <dbReference type="NCBI Taxonomy" id="470944"/>
    <lineage>
        <taxon>Eukaryota</taxon>
        <taxon>Metazoa</taxon>
        <taxon>Ecdysozoa</taxon>
        <taxon>Arthropoda</taxon>
        <taxon>Hexapoda</taxon>
        <taxon>Insecta</taxon>
        <taxon>Pterygota</taxon>
        <taxon>Neoptera</taxon>
        <taxon>Polyneoptera</taxon>
        <taxon>Orthoptera</taxon>
        <taxon>Caelifera</taxon>
        <taxon>Acrididea</taxon>
        <taxon>Tetrigoidea</taxon>
        <taxon>Tetrigidae</taxon>
        <taxon>Scelimeninae</taxon>
        <taxon>Eucriotettix</taxon>
    </lineage>
</organism>
<gene>
    <name evidence="2" type="primary">ATP8</name>
</gene>
<evidence type="ECO:0000313" key="3">
    <source>
        <dbReference type="EMBL" id="QPK42101.1"/>
    </source>
</evidence>
<dbReference type="AlphaFoldDB" id="A0A6G6BJ41"/>
<accession>A0A6G6BJ41</accession>
<keyword evidence="1" id="KW-0812">Transmembrane</keyword>